<proteinExistence type="predicted"/>
<reference evidence="1" key="2">
    <citation type="submission" date="2005-01" db="EMBL/GenBank/DDBJ databases">
        <authorList>
            <person name="Boyle S."/>
            <person name="Ereshefsky B."/>
            <person name="Daum R."/>
        </authorList>
    </citation>
    <scope>NUCLEOTIDE SEQUENCE</scope>
    <source>
        <strain evidence="1">TSGH17</strain>
    </source>
</reference>
<organism evidence="1">
    <name type="scientific">Staphylococcus aureus</name>
    <dbReference type="NCBI Taxonomy" id="1280"/>
    <lineage>
        <taxon>Bacteria</taxon>
        <taxon>Bacillati</taxon>
        <taxon>Bacillota</taxon>
        <taxon>Bacilli</taxon>
        <taxon>Bacillales</taxon>
        <taxon>Staphylococcaceae</taxon>
        <taxon>Staphylococcus</taxon>
    </lineage>
</organism>
<reference evidence="1" key="1">
    <citation type="journal article" date="2005" name="J. Clin. Microbiol.">
        <title>Successful multiresistant community-associated methicillin-resistant Staphylococcus aureus lineage from Taipei, Taiwan, that carries either the novel Staphylococcal chromosome cassette mec (SCCmec) type VT or SCCmec type IV.</title>
        <authorList>
            <person name="Boyle-Vavra S."/>
            <person name="Ereshefsky B."/>
            <person name="Wang C.-C."/>
            <person name="Daum R.S."/>
        </authorList>
    </citation>
    <scope>NUCLEOTIDE SEQUENCE</scope>
    <source>
        <strain evidence="1">TSGH17</strain>
    </source>
</reference>
<dbReference type="EMBL" id="AY894416">
    <property type="protein sequence ID" value="AAY60813.1"/>
    <property type="molecule type" value="Genomic_DNA"/>
</dbReference>
<name>Q3T2M8_STAAU</name>
<evidence type="ECO:0000313" key="1">
    <source>
        <dbReference type="EMBL" id="AAY60813.1"/>
    </source>
</evidence>
<dbReference type="AlphaFoldDB" id="Q3T2M8"/>
<accession>Q3T2M8</accession>
<protein>
    <submittedName>
        <fullName evidence="1">Uncharacterized protein</fullName>
    </submittedName>
</protein>
<sequence>MCKFTIKQLISCIFHELCYILCNPLIITFNHNRIVYRHYNLERFFFALCFVHFQQNVLENIACYRLYINCHNTTTLKCAHIMFNAVRRRHCFIFFDLLLKFNDLLEFAHYL</sequence>